<gene>
    <name evidence="1" type="ORF">IWW38_004371</name>
</gene>
<dbReference type="EMBL" id="JANBVB010001553">
    <property type="protein sequence ID" value="KAJ2890006.1"/>
    <property type="molecule type" value="Genomic_DNA"/>
</dbReference>
<proteinExistence type="predicted"/>
<sequence>MAEQHSLPTEPTSIPHWHSSERSTTRRLCTSSSCLLPLSSSPPAEPHTSNNDSFWNSELCRRGTKRRATSFSNNDNSSVLDMLAGISSQQQPAEEKIKERKKSCHLAFDADTGLPPQDVVDELLSHTESEYNLVSKILQPKALQADYAQGRLGAFLLLAVIANNAMFSAHPSVAEAPVAASRMLIDQAKAFVPDALETPTIANCQALLLLSVAYMHQGMLEVSNHYSNMSLRILHQLGVYKIDDNAWSDEGGWITESWLEREQIRRVIWGSFTVDTFLALMLHTPPNILVDLSGVNRPCAQNVWYVGNDNLESLAMPPSCSSAKPGDSEYLATLKQIKMGGVPWRINGTTVQLNFAVLGNALLRSINDPQTTQAALDSLANNSFRSLNEWLATVPAMPTRPTLDEVHHTLMISSAAMCLKSVVTPYLVNTISSKWEQDEEATERMVVDYIGNACQVYRYTRLTVDLIANKSVPAMFIAYSTMIIGGIFAACAYAAPTPELRQRFAQCTEFLCKMCRDCSQKSLLFETARLEIERVQRMVPFMPRRLDPRQFLRTRDLLIPRSIEAAV</sequence>
<name>A0ACC1LZN3_9FUNG</name>
<evidence type="ECO:0000313" key="2">
    <source>
        <dbReference type="Proteomes" id="UP001139981"/>
    </source>
</evidence>
<accession>A0ACC1LZN3</accession>
<organism evidence="1 2">
    <name type="scientific">Coemansia aciculifera</name>
    <dbReference type="NCBI Taxonomy" id="417176"/>
    <lineage>
        <taxon>Eukaryota</taxon>
        <taxon>Fungi</taxon>
        <taxon>Fungi incertae sedis</taxon>
        <taxon>Zoopagomycota</taxon>
        <taxon>Kickxellomycotina</taxon>
        <taxon>Kickxellomycetes</taxon>
        <taxon>Kickxellales</taxon>
        <taxon>Kickxellaceae</taxon>
        <taxon>Coemansia</taxon>
    </lineage>
</organism>
<reference evidence="1" key="1">
    <citation type="submission" date="2022-07" db="EMBL/GenBank/DDBJ databases">
        <title>Phylogenomic reconstructions and comparative analyses of Kickxellomycotina fungi.</title>
        <authorList>
            <person name="Reynolds N.K."/>
            <person name="Stajich J.E."/>
            <person name="Barry K."/>
            <person name="Grigoriev I.V."/>
            <person name="Crous P."/>
            <person name="Smith M.E."/>
        </authorList>
    </citation>
    <scope>NUCLEOTIDE SEQUENCE</scope>
    <source>
        <strain evidence="1">CBS 190363</strain>
    </source>
</reference>
<dbReference type="Proteomes" id="UP001139981">
    <property type="component" value="Unassembled WGS sequence"/>
</dbReference>
<feature type="non-terminal residue" evidence="1">
    <location>
        <position position="567"/>
    </location>
</feature>
<protein>
    <submittedName>
        <fullName evidence="1">Uncharacterized protein</fullName>
    </submittedName>
</protein>
<comment type="caution">
    <text evidence="1">The sequence shown here is derived from an EMBL/GenBank/DDBJ whole genome shotgun (WGS) entry which is preliminary data.</text>
</comment>
<evidence type="ECO:0000313" key="1">
    <source>
        <dbReference type="EMBL" id="KAJ2890006.1"/>
    </source>
</evidence>
<keyword evidence="2" id="KW-1185">Reference proteome</keyword>